<proteinExistence type="predicted"/>
<dbReference type="GO" id="GO:0005975">
    <property type="term" value="P:carbohydrate metabolic process"/>
    <property type="evidence" value="ECO:0007669"/>
    <property type="project" value="InterPro"/>
</dbReference>
<feature type="non-terminal residue" evidence="9">
    <location>
        <position position="255"/>
    </location>
</feature>
<feature type="signal peptide" evidence="7">
    <location>
        <begin position="1"/>
        <end position="21"/>
    </location>
</feature>
<evidence type="ECO:0000256" key="1">
    <source>
        <dbReference type="ARBA" id="ARBA00001941"/>
    </source>
</evidence>
<reference evidence="10" key="1">
    <citation type="submission" date="2016-02" db="EMBL/GenBank/DDBJ databases">
        <title>Draft genome sequence of Microdochium bolleyi, a fungal endophyte of beachgrass.</title>
        <authorList>
            <consortium name="DOE Joint Genome Institute"/>
            <person name="David A.S."/>
            <person name="May G."/>
            <person name="Haridas S."/>
            <person name="Lim J."/>
            <person name="Wang M."/>
            <person name="Labutti K."/>
            <person name="Lipzen A."/>
            <person name="Barry K."/>
            <person name="Grigoriev I.V."/>
        </authorList>
    </citation>
    <scope>NUCLEOTIDE SEQUENCE [LARGE SCALE GENOMIC DNA]</scope>
    <source>
        <strain evidence="10">J235TASD1</strain>
    </source>
</reference>
<comment type="cofactor">
    <cofactor evidence="1">
        <name>Co(2+)</name>
        <dbReference type="ChEBI" id="CHEBI:48828"/>
    </cofactor>
</comment>
<keyword evidence="3 7" id="KW-0732">Signal</keyword>
<gene>
    <name evidence="9" type="ORF">Micbo1qcDRAFT_135665</name>
</gene>
<keyword evidence="4" id="KW-0378">Hydrolase</keyword>
<evidence type="ECO:0000256" key="7">
    <source>
        <dbReference type="SAM" id="SignalP"/>
    </source>
</evidence>
<dbReference type="AlphaFoldDB" id="A0A136IZL6"/>
<dbReference type="PANTHER" id="PTHR46471:SF9">
    <property type="entry name" value="CHITIN DEACETYLASE"/>
    <property type="match status" value="1"/>
</dbReference>
<keyword evidence="10" id="KW-1185">Reference proteome</keyword>
<sequence>MRASPGNVVSGAALLLGSAAASPLNAISPTLTTRAAPVGVPIYSCTVPGTIAIAFDDGPYIHTGKALDILKEAGMAATFFVNGATWVRYIFQSPIESNAGEIQRILTEGHQLASHTWTHPRLTELTAAAARAEMVTMEETLLRMVGKYPTYMRPPFLAWNDEVLALLRSLGYHIISTDLDTSDWANNTPETWPNAVANFRTALDAGGSITLVHDVHQTTVENVLPAIIQIIKEKGLKAVTVGECLGDPKENWYAT</sequence>
<dbReference type="SUPFAM" id="SSF88713">
    <property type="entry name" value="Glycoside hydrolase/deacetylase"/>
    <property type="match status" value="1"/>
</dbReference>
<dbReference type="GO" id="GO:0016810">
    <property type="term" value="F:hydrolase activity, acting on carbon-nitrogen (but not peptide) bonds"/>
    <property type="evidence" value="ECO:0007669"/>
    <property type="project" value="InterPro"/>
</dbReference>
<evidence type="ECO:0000256" key="2">
    <source>
        <dbReference type="ARBA" id="ARBA00022723"/>
    </source>
</evidence>
<feature type="domain" description="NodB homology" evidence="8">
    <location>
        <begin position="49"/>
        <end position="239"/>
    </location>
</feature>
<dbReference type="STRING" id="196109.A0A136IZL6"/>
<organism evidence="9 10">
    <name type="scientific">Microdochium bolleyi</name>
    <dbReference type="NCBI Taxonomy" id="196109"/>
    <lineage>
        <taxon>Eukaryota</taxon>
        <taxon>Fungi</taxon>
        <taxon>Dikarya</taxon>
        <taxon>Ascomycota</taxon>
        <taxon>Pezizomycotina</taxon>
        <taxon>Sordariomycetes</taxon>
        <taxon>Xylariomycetidae</taxon>
        <taxon>Xylariales</taxon>
        <taxon>Microdochiaceae</taxon>
        <taxon>Microdochium</taxon>
    </lineage>
</organism>
<name>A0A136IZL6_9PEZI</name>
<evidence type="ECO:0000259" key="8">
    <source>
        <dbReference type="PROSITE" id="PS51677"/>
    </source>
</evidence>
<evidence type="ECO:0000256" key="5">
    <source>
        <dbReference type="ARBA" id="ARBA00023277"/>
    </source>
</evidence>
<dbReference type="Gene3D" id="3.20.20.370">
    <property type="entry name" value="Glycoside hydrolase/deacetylase"/>
    <property type="match status" value="1"/>
</dbReference>
<dbReference type="PROSITE" id="PS51677">
    <property type="entry name" value="NODB"/>
    <property type="match status" value="1"/>
</dbReference>
<keyword evidence="2" id="KW-0479">Metal-binding</keyword>
<dbReference type="EMBL" id="KQ964252">
    <property type="protein sequence ID" value="KXJ90420.1"/>
    <property type="molecule type" value="Genomic_DNA"/>
</dbReference>
<dbReference type="InParanoid" id="A0A136IZL6"/>
<dbReference type="GO" id="GO:0046872">
    <property type="term" value="F:metal ion binding"/>
    <property type="evidence" value="ECO:0007669"/>
    <property type="project" value="UniProtKB-KW"/>
</dbReference>
<evidence type="ECO:0000256" key="6">
    <source>
        <dbReference type="ARBA" id="ARBA00023285"/>
    </source>
</evidence>
<dbReference type="Pfam" id="PF01522">
    <property type="entry name" value="Polysacc_deac_1"/>
    <property type="match status" value="1"/>
</dbReference>
<dbReference type="PANTHER" id="PTHR46471">
    <property type="entry name" value="CHITIN DEACETYLASE"/>
    <property type="match status" value="1"/>
</dbReference>
<dbReference type="OrthoDB" id="2125469at2759"/>
<evidence type="ECO:0000313" key="10">
    <source>
        <dbReference type="Proteomes" id="UP000070501"/>
    </source>
</evidence>
<evidence type="ECO:0000313" key="9">
    <source>
        <dbReference type="EMBL" id="KXJ90420.1"/>
    </source>
</evidence>
<dbReference type="FunCoup" id="A0A136IZL6">
    <property type="interactions" value="43"/>
</dbReference>
<protein>
    <recommendedName>
        <fullName evidence="8">NodB homology domain-containing protein</fullName>
    </recommendedName>
</protein>
<dbReference type="CDD" id="cd10951">
    <property type="entry name" value="CE4_ClCDA_like"/>
    <property type="match status" value="1"/>
</dbReference>
<dbReference type="InterPro" id="IPR011330">
    <property type="entry name" value="Glyco_hydro/deAcase_b/a-brl"/>
</dbReference>
<dbReference type="Proteomes" id="UP000070501">
    <property type="component" value="Unassembled WGS sequence"/>
</dbReference>
<feature type="chain" id="PRO_5007293329" description="NodB homology domain-containing protein" evidence="7">
    <location>
        <begin position="22"/>
        <end position="255"/>
    </location>
</feature>
<keyword evidence="6" id="KW-0170">Cobalt</keyword>
<evidence type="ECO:0000256" key="4">
    <source>
        <dbReference type="ARBA" id="ARBA00022801"/>
    </source>
</evidence>
<evidence type="ECO:0000256" key="3">
    <source>
        <dbReference type="ARBA" id="ARBA00022729"/>
    </source>
</evidence>
<dbReference type="InterPro" id="IPR002509">
    <property type="entry name" value="NODB_dom"/>
</dbReference>
<accession>A0A136IZL6</accession>
<keyword evidence="5" id="KW-0119">Carbohydrate metabolism</keyword>